<organism evidence="1 2">
    <name type="scientific">Naganishia vaughanmartiniae</name>
    <dbReference type="NCBI Taxonomy" id="1424756"/>
    <lineage>
        <taxon>Eukaryota</taxon>
        <taxon>Fungi</taxon>
        <taxon>Dikarya</taxon>
        <taxon>Basidiomycota</taxon>
        <taxon>Agaricomycotina</taxon>
        <taxon>Tremellomycetes</taxon>
        <taxon>Filobasidiales</taxon>
        <taxon>Filobasidiaceae</taxon>
        <taxon>Naganishia</taxon>
    </lineage>
</organism>
<dbReference type="Proteomes" id="UP001243375">
    <property type="component" value="Unassembled WGS sequence"/>
</dbReference>
<gene>
    <name evidence="1" type="ORF">QFC22_002843</name>
</gene>
<accession>A0ACC2XA72</accession>
<comment type="caution">
    <text evidence="1">The sequence shown here is derived from an EMBL/GenBank/DDBJ whole genome shotgun (WGS) entry which is preliminary data.</text>
</comment>
<reference evidence="1" key="1">
    <citation type="submission" date="2023-04" db="EMBL/GenBank/DDBJ databases">
        <title>Draft Genome sequencing of Naganishia species isolated from polar environments using Oxford Nanopore Technology.</title>
        <authorList>
            <person name="Leo P."/>
            <person name="Venkateswaran K."/>
        </authorList>
    </citation>
    <scope>NUCLEOTIDE SEQUENCE</scope>
    <source>
        <strain evidence="1">MNA-CCFEE 5425</strain>
    </source>
</reference>
<protein>
    <submittedName>
        <fullName evidence="1">Uncharacterized protein</fullName>
    </submittedName>
</protein>
<sequence>MRFPSIPSLLAGAVLAYTSLVAAADKTAQGAIQIQDAQLSLMSADGSSQHSEKLEYPTPSLTTWALEPDSILRLTFGIIDSSNGKAFAPQHAHVRFTDAETSAMTLLPVQIKGKGKARFDLADGRVCQTLSQKSSNLPASIRSSSGTHTLTLLLGHPSSISPLSYTFGTLSLPASRLLPVPKHRHDLSTKKEGEPAFVVQPEIQWTFNTGEKVVGKGVSALGTGIVVGLPVAVWLMTGAQVLPSLKTQSATLSTLLFLLSLVGLEALILKYWINWRLYQFLPPFLGLGLISAFIGKVALGQVQKRRIAAQVSSVGPVVVDTSTNAKGGKVGIVKTK</sequence>
<name>A0ACC2XA72_9TREE</name>
<proteinExistence type="predicted"/>
<evidence type="ECO:0000313" key="2">
    <source>
        <dbReference type="Proteomes" id="UP001243375"/>
    </source>
</evidence>
<keyword evidence="2" id="KW-1185">Reference proteome</keyword>
<dbReference type="EMBL" id="JASBWU010000006">
    <property type="protein sequence ID" value="KAJ9120908.1"/>
    <property type="molecule type" value="Genomic_DNA"/>
</dbReference>
<evidence type="ECO:0000313" key="1">
    <source>
        <dbReference type="EMBL" id="KAJ9120908.1"/>
    </source>
</evidence>